<keyword evidence="1" id="KW-0472">Membrane</keyword>
<keyword evidence="1" id="KW-0812">Transmembrane</keyword>
<evidence type="ECO:0000313" key="2">
    <source>
        <dbReference type="EMBL" id="KAJ8887285.1"/>
    </source>
</evidence>
<keyword evidence="1" id="KW-1133">Transmembrane helix</keyword>
<dbReference type="Proteomes" id="UP001159363">
    <property type="component" value="Chromosome X"/>
</dbReference>
<dbReference type="EMBL" id="JARBHB010000004">
    <property type="protein sequence ID" value="KAJ8887285.1"/>
    <property type="molecule type" value="Genomic_DNA"/>
</dbReference>
<accession>A0ABQ9HSN0</accession>
<sequence length="182" mass="20029">MGFAGIIAVVLSCKSSTAVWSDSLMATKEVSNFRVYFPNATYILDILVLAALSVSFGSMIVGFVSGFTSPALDSMSSSTVNPFPLTTQQLCMTPTHVSPLKSSRLSTEDPKMFLCRSIKWLVRYRVLFEEWTSGQLCGSSARFSGEQQQEGEPVEKIVTQRVQLFQHIHQNIPPEAALPTIT</sequence>
<evidence type="ECO:0000256" key="1">
    <source>
        <dbReference type="SAM" id="Phobius"/>
    </source>
</evidence>
<keyword evidence="3" id="KW-1185">Reference proteome</keyword>
<reference evidence="2 3" key="1">
    <citation type="submission" date="2023-02" db="EMBL/GenBank/DDBJ databases">
        <title>LHISI_Scaffold_Assembly.</title>
        <authorList>
            <person name="Stuart O.P."/>
            <person name="Cleave R."/>
            <person name="Magrath M.J.L."/>
            <person name="Mikheyev A.S."/>
        </authorList>
    </citation>
    <scope>NUCLEOTIDE SEQUENCE [LARGE SCALE GENOMIC DNA]</scope>
    <source>
        <strain evidence="2">Daus_M_001</strain>
        <tissue evidence="2">Leg muscle</tissue>
    </source>
</reference>
<name>A0ABQ9HSN0_9NEOP</name>
<organism evidence="2 3">
    <name type="scientific">Dryococelus australis</name>
    <dbReference type="NCBI Taxonomy" id="614101"/>
    <lineage>
        <taxon>Eukaryota</taxon>
        <taxon>Metazoa</taxon>
        <taxon>Ecdysozoa</taxon>
        <taxon>Arthropoda</taxon>
        <taxon>Hexapoda</taxon>
        <taxon>Insecta</taxon>
        <taxon>Pterygota</taxon>
        <taxon>Neoptera</taxon>
        <taxon>Polyneoptera</taxon>
        <taxon>Phasmatodea</taxon>
        <taxon>Verophasmatodea</taxon>
        <taxon>Anareolatae</taxon>
        <taxon>Phasmatidae</taxon>
        <taxon>Eurycanthinae</taxon>
        <taxon>Dryococelus</taxon>
    </lineage>
</organism>
<protein>
    <submittedName>
        <fullName evidence="2">Uncharacterized protein</fullName>
    </submittedName>
</protein>
<evidence type="ECO:0000313" key="3">
    <source>
        <dbReference type="Proteomes" id="UP001159363"/>
    </source>
</evidence>
<gene>
    <name evidence="2" type="ORF">PR048_013500</name>
</gene>
<feature type="transmembrane region" description="Helical" evidence="1">
    <location>
        <begin position="42"/>
        <end position="67"/>
    </location>
</feature>
<comment type="caution">
    <text evidence="2">The sequence shown here is derived from an EMBL/GenBank/DDBJ whole genome shotgun (WGS) entry which is preliminary data.</text>
</comment>
<proteinExistence type="predicted"/>